<dbReference type="EMBL" id="ASRX01000016">
    <property type="protein sequence ID" value="EYF06368.1"/>
    <property type="molecule type" value="Genomic_DNA"/>
</dbReference>
<evidence type="ECO:0000313" key="2">
    <source>
        <dbReference type="Proteomes" id="UP000019678"/>
    </source>
</evidence>
<name>A0A017TAQ6_9BACT</name>
<dbReference type="Proteomes" id="UP000019678">
    <property type="component" value="Unassembled WGS sequence"/>
</dbReference>
<accession>A0A017TAQ6</accession>
<gene>
    <name evidence="1" type="ORF">CAP_1898</name>
</gene>
<organism evidence="1 2">
    <name type="scientific">Chondromyces apiculatus DSM 436</name>
    <dbReference type="NCBI Taxonomy" id="1192034"/>
    <lineage>
        <taxon>Bacteria</taxon>
        <taxon>Pseudomonadati</taxon>
        <taxon>Myxococcota</taxon>
        <taxon>Polyangia</taxon>
        <taxon>Polyangiales</taxon>
        <taxon>Polyangiaceae</taxon>
        <taxon>Chondromyces</taxon>
    </lineage>
</organism>
<dbReference type="SUPFAM" id="SSF69118">
    <property type="entry name" value="AhpD-like"/>
    <property type="match status" value="2"/>
</dbReference>
<evidence type="ECO:0008006" key="3">
    <source>
        <dbReference type="Google" id="ProtNLM"/>
    </source>
</evidence>
<comment type="caution">
    <text evidence="1">The sequence shown here is derived from an EMBL/GenBank/DDBJ whole genome shotgun (WGS) entry which is preliminary data.</text>
</comment>
<dbReference type="STRING" id="1192034.CAP_1898"/>
<dbReference type="Gene3D" id="1.20.1290.10">
    <property type="entry name" value="AhpD-like"/>
    <property type="match status" value="2"/>
</dbReference>
<keyword evidence="2" id="KW-1185">Reference proteome</keyword>
<reference evidence="1 2" key="1">
    <citation type="submission" date="2013-05" db="EMBL/GenBank/DDBJ databases">
        <title>Genome assembly of Chondromyces apiculatus DSM 436.</title>
        <authorList>
            <person name="Sharma G."/>
            <person name="Khatri I."/>
            <person name="Kaur C."/>
            <person name="Mayilraj S."/>
            <person name="Subramanian S."/>
        </authorList>
    </citation>
    <scope>NUCLEOTIDE SEQUENCE [LARGE SCALE GENOMIC DNA]</scope>
    <source>
        <strain evidence="1 2">DSM 436</strain>
    </source>
</reference>
<protein>
    <recommendedName>
        <fullName evidence="3">Carboxymuconolactone decarboxylase-like domain-containing protein</fullName>
    </recommendedName>
</protein>
<dbReference type="InterPro" id="IPR029032">
    <property type="entry name" value="AhpD-like"/>
</dbReference>
<sequence length="228" mass="24935">MAAQVLRDPRGLVLPPRERALSGLAALLAEAPWTLEDEDVDRLRAASLSDEEIAHAVAIVGMFSHFTRAADATAIAPDYTSPLPRLEIDMSREPLPRPAPEDWPRRPARLRFDRLLPDIAGGFARWRDYVFTATAALSEQDRATLARAAAFQLCDAGALSEHAHASPSSPREETLAGFAEKLTLTPWRMEQADVEALRSIGLDDRAVLHAIAVVGYQNQASRVRLALG</sequence>
<evidence type="ECO:0000313" key="1">
    <source>
        <dbReference type="EMBL" id="EYF06368.1"/>
    </source>
</evidence>
<dbReference type="PANTHER" id="PTHR35446">
    <property type="entry name" value="SI:CH211-175M2.5"/>
    <property type="match status" value="1"/>
</dbReference>
<dbReference type="PANTHER" id="PTHR35446:SF2">
    <property type="entry name" value="CARBOXYMUCONOLACTONE DECARBOXYLASE-LIKE DOMAIN-CONTAINING PROTEIN"/>
    <property type="match status" value="1"/>
</dbReference>
<dbReference type="RefSeq" id="WP_052374859.1">
    <property type="nucleotide sequence ID" value="NZ_ASRX01000016.1"/>
</dbReference>
<proteinExistence type="predicted"/>
<dbReference type="OrthoDB" id="9810664at2"/>
<dbReference type="AlphaFoldDB" id="A0A017TAQ6"/>